<keyword evidence="1" id="KW-0378">Hydrolase</keyword>
<dbReference type="Pfam" id="PF04203">
    <property type="entry name" value="Sortase"/>
    <property type="match status" value="1"/>
</dbReference>
<dbReference type="Gene3D" id="2.40.260.10">
    <property type="entry name" value="Sortase"/>
    <property type="match status" value="1"/>
</dbReference>
<dbReference type="InterPro" id="IPR023365">
    <property type="entry name" value="Sortase_dom-sf"/>
</dbReference>
<dbReference type="Proteomes" id="UP000095553">
    <property type="component" value="Unassembled WGS sequence"/>
</dbReference>
<reference evidence="2 3" key="1">
    <citation type="submission" date="2015-09" db="EMBL/GenBank/DDBJ databases">
        <authorList>
            <consortium name="Pathogen Informatics"/>
        </authorList>
    </citation>
    <scope>NUCLEOTIDE SEQUENCE [LARGE SCALE GENOMIC DNA]</scope>
    <source>
        <strain evidence="2 3">2789STDY5834959</strain>
    </source>
</reference>
<accession>A0A174FIB0</accession>
<evidence type="ECO:0000313" key="2">
    <source>
        <dbReference type="EMBL" id="CUN12799.1"/>
    </source>
</evidence>
<dbReference type="SUPFAM" id="SSF63817">
    <property type="entry name" value="Sortase"/>
    <property type="match status" value="1"/>
</dbReference>
<dbReference type="AlphaFoldDB" id="A0A174FIB0"/>
<gene>
    <name evidence="2" type="ORF">ERS852571_02692</name>
</gene>
<dbReference type="EMBL" id="CYXY01000020">
    <property type="protein sequence ID" value="CUN12799.1"/>
    <property type="molecule type" value="Genomic_DNA"/>
</dbReference>
<protein>
    <submittedName>
        <fullName evidence="2">Sortase, SrtB family</fullName>
    </submittedName>
</protein>
<dbReference type="GO" id="GO:0016787">
    <property type="term" value="F:hydrolase activity"/>
    <property type="evidence" value="ECO:0007669"/>
    <property type="project" value="UniProtKB-KW"/>
</dbReference>
<dbReference type="CDD" id="cd05826">
    <property type="entry name" value="Sortase_B"/>
    <property type="match status" value="1"/>
</dbReference>
<organism evidence="2 3">
    <name type="scientific">Anaerostipes hadrus</name>
    <dbReference type="NCBI Taxonomy" id="649756"/>
    <lineage>
        <taxon>Bacteria</taxon>
        <taxon>Bacillati</taxon>
        <taxon>Bacillota</taxon>
        <taxon>Clostridia</taxon>
        <taxon>Lachnospirales</taxon>
        <taxon>Lachnospiraceae</taxon>
        <taxon>Anaerostipes</taxon>
    </lineage>
</organism>
<evidence type="ECO:0000313" key="3">
    <source>
        <dbReference type="Proteomes" id="UP000095553"/>
    </source>
</evidence>
<dbReference type="InterPro" id="IPR009835">
    <property type="entry name" value="SrtB"/>
</dbReference>
<dbReference type="RefSeq" id="WP_055073333.1">
    <property type="nucleotide sequence ID" value="NZ_CYXY01000020.1"/>
</dbReference>
<evidence type="ECO:0000256" key="1">
    <source>
        <dbReference type="ARBA" id="ARBA00022801"/>
    </source>
</evidence>
<dbReference type="NCBIfam" id="TIGR03064">
    <property type="entry name" value="sortase_srtB"/>
    <property type="match status" value="1"/>
</dbReference>
<proteinExistence type="predicted"/>
<name>A0A174FIB0_ANAHA</name>
<sequence length="237" mass="28477">MDNIKIKRWICDILLFLCFTAIAFFAGKILINQWKYKKAQKEYDTLQKAVQTEKSINWKKLKRINKDIVAWMKVPGTKVSYPIVQGKDNSTYLHRTFHKKYNPSGCIFLDYKCKKDFMSDNNVIYGHHMRDGSMFATFVKYKNRSFWKKHQKIILYLPKETRTLKVIAARANKPEKLPIEFKNKKDRENYLSRIQSISYLPDQSIRKRLYTFVTCSYEKNDYRTYIYAVENQKEVRE</sequence>
<dbReference type="InterPro" id="IPR005754">
    <property type="entry name" value="Sortase"/>
</dbReference>